<keyword evidence="2" id="KW-1185">Reference proteome</keyword>
<gene>
    <name evidence="1" type="ORF">OWV82_001290</name>
</gene>
<organism evidence="1 2">
    <name type="scientific">Melia azedarach</name>
    <name type="common">Chinaberry tree</name>
    <dbReference type="NCBI Taxonomy" id="155640"/>
    <lineage>
        <taxon>Eukaryota</taxon>
        <taxon>Viridiplantae</taxon>
        <taxon>Streptophyta</taxon>
        <taxon>Embryophyta</taxon>
        <taxon>Tracheophyta</taxon>
        <taxon>Spermatophyta</taxon>
        <taxon>Magnoliopsida</taxon>
        <taxon>eudicotyledons</taxon>
        <taxon>Gunneridae</taxon>
        <taxon>Pentapetalae</taxon>
        <taxon>rosids</taxon>
        <taxon>malvids</taxon>
        <taxon>Sapindales</taxon>
        <taxon>Meliaceae</taxon>
        <taxon>Melia</taxon>
    </lineage>
</organism>
<accession>A0ACC1YXU5</accession>
<protein>
    <submittedName>
        <fullName evidence="1">Transmembrane protein</fullName>
    </submittedName>
</protein>
<keyword evidence="1" id="KW-0812">Transmembrane</keyword>
<sequence>MASREEGYDASFQRVNLEGRNVGATLSVRRNSNTGGGESQSESERSCCINIYVNNNTQGVNNSILVGSDVRLRDPGVRFYFHGDVKLDSKRWPASIHLVSSKPESFLIVLLLFIVSILSLLMLWS</sequence>
<dbReference type="EMBL" id="CM051394">
    <property type="protein sequence ID" value="KAJ4728343.1"/>
    <property type="molecule type" value="Genomic_DNA"/>
</dbReference>
<keyword evidence="1" id="KW-0472">Membrane</keyword>
<evidence type="ECO:0000313" key="1">
    <source>
        <dbReference type="EMBL" id="KAJ4728343.1"/>
    </source>
</evidence>
<name>A0ACC1YXU5_MELAZ</name>
<comment type="caution">
    <text evidence="1">The sequence shown here is derived from an EMBL/GenBank/DDBJ whole genome shotgun (WGS) entry which is preliminary data.</text>
</comment>
<evidence type="ECO:0000313" key="2">
    <source>
        <dbReference type="Proteomes" id="UP001164539"/>
    </source>
</evidence>
<reference evidence="1 2" key="1">
    <citation type="journal article" date="2023" name="Science">
        <title>Complex scaffold remodeling in plant triterpene biosynthesis.</title>
        <authorList>
            <person name="De La Pena R."/>
            <person name="Hodgson H."/>
            <person name="Liu J.C."/>
            <person name="Stephenson M.J."/>
            <person name="Martin A.C."/>
            <person name="Owen C."/>
            <person name="Harkess A."/>
            <person name="Leebens-Mack J."/>
            <person name="Jimenez L.E."/>
            <person name="Osbourn A."/>
            <person name="Sattely E.S."/>
        </authorList>
    </citation>
    <scope>NUCLEOTIDE SEQUENCE [LARGE SCALE GENOMIC DNA]</scope>
    <source>
        <strain evidence="2">cv. JPN11</strain>
        <tissue evidence="1">Leaf</tissue>
    </source>
</reference>
<dbReference type="Proteomes" id="UP001164539">
    <property type="component" value="Chromosome 1"/>
</dbReference>
<proteinExistence type="predicted"/>